<name>A0ABX0HKU4_9PROT</name>
<dbReference type="EMBL" id="VCJR02000002">
    <property type="protein sequence ID" value="NHK28171.1"/>
    <property type="molecule type" value="Genomic_DNA"/>
</dbReference>
<protein>
    <recommendedName>
        <fullName evidence="4">Lipoprotein</fullName>
    </recommendedName>
</protein>
<proteinExistence type="predicted"/>
<keyword evidence="3" id="KW-1185">Reference proteome</keyword>
<evidence type="ECO:0000256" key="1">
    <source>
        <dbReference type="SAM" id="SignalP"/>
    </source>
</evidence>
<feature type="chain" id="PRO_5045813909" description="Lipoprotein" evidence="1">
    <location>
        <begin position="24"/>
        <end position="49"/>
    </location>
</feature>
<dbReference type="PROSITE" id="PS51257">
    <property type="entry name" value="PROKAR_LIPOPROTEIN"/>
    <property type="match status" value="1"/>
</dbReference>
<dbReference type="Proteomes" id="UP000818603">
    <property type="component" value="Unassembled WGS sequence"/>
</dbReference>
<comment type="caution">
    <text evidence="2">The sequence shown here is derived from an EMBL/GenBank/DDBJ whole genome shotgun (WGS) entry which is preliminary data.</text>
</comment>
<evidence type="ECO:0000313" key="2">
    <source>
        <dbReference type="EMBL" id="NHK28171.1"/>
    </source>
</evidence>
<evidence type="ECO:0000313" key="3">
    <source>
        <dbReference type="Proteomes" id="UP000818603"/>
    </source>
</evidence>
<feature type="signal peptide" evidence="1">
    <location>
        <begin position="1"/>
        <end position="23"/>
    </location>
</feature>
<keyword evidence="1" id="KW-0732">Signal</keyword>
<accession>A0ABX0HKU4</accession>
<reference evidence="2 3" key="1">
    <citation type="submission" date="2020-02" db="EMBL/GenBank/DDBJ databases">
        <title>Genome sequence of Parvularcula flava strain NH6-79.</title>
        <authorList>
            <person name="Abdul Karim M.H."/>
            <person name="Lam M.Q."/>
            <person name="Chen S.J."/>
            <person name="Yahya A."/>
            <person name="Shahir S."/>
            <person name="Shamsir M.S."/>
            <person name="Chong C.S."/>
        </authorList>
    </citation>
    <scope>NUCLEOTIDE SEQUENCE [LARGE SCALE GENOMIC DNA]</scope>
    <source>
        <strain evidence="2 3">NH6-79</strain>
    </source>
</reference>
<dbReference type="RefSeq" id="WP_155139954.1">
    <property type="nucleotide sequence ID" value="NZ_BMGZ01000002.1"/>
</dbReference>
<sequence>MRKLMLKSLAATGLVTLATMASACVIISTRMTMTARPVRASMARAPMTR</sequence>
<organism evidence="2 3">
    <name type="scientific">Aquisalinus luteolus</name>
    <dbReference type="NCBI Taxonomy" id="1566827"/>
    <lineage>
        <taxon>Bacteria</taxon>
        <taxon>Pseudomonadati</taxon>
        <taxon>Pseudomonadota</taxon>
        <taxon>Alphaproteobacteria</taxon>
        <taxon>Parvularculales</taxon>
        <taxon>Parvularculaceae</taxon>
        <taxon>Aquisalinus</taxon>
    </lineage>
</organism>
<gene>
    <name evidence="2" type="ORF">FF098_009675</name>
</gene>
<evidence type="ECO:0008006" key="4">
    <source>
        <dbReference type="Google" id="ProtNLM"/>
    </source>
</evidence>